<dbReference type="InterPro" id="IPR036736">
    <property type="entry name" value="ACP-like_sf"/>
</dbReference>
<dbReference type="Gene3D" id="1.10.1200.10">
    <property type="entry name" value="ACP-like"/>
    <property type="match status" value="1"/>
</dbReference>
<evidence type="ECO:0000313" key="3">
    <source>
        <dbReference type="Proteomes" id="UP000481852"/>
    </source>
</evidence>
<evidence type="ECO:0000313" key="2">
    <source>
        <dbReference type="EMBL" id="MSS13725.1"/>
    </source>
</evidence>
<proteinExistence type="predicted"/>
<accession>A0A6L5X275</accession>
<dbReference type="Pfam" id="PF00550">
    <property type="entry name" value="PP-binding"/>
    <property type="match status" value="1"/>
</dbReference>
<dbReference type="RefSeq" id="WP_154522089.1">
    <property type="nucleotide sequence ID" value="NZ_JAXEDB010000069.1"/>
</dbReference>
<gene>
    <name evidence="2" type="ORF">FYJ35_01465</name>
</gene>
<protein>
    <submittedName>
        <fullName evidence="2">Acyl carrier protein</fullName>
    </submittedName>
</protein>
<comment type="caution">
    <text evidence="2">The sequence shown here is derived from an EMBL/GenBank/DDBJ whole genome shotgun (WGS) entry which is preliminary data.</text>
</comment>
<organism evidence="2 3">
    <name type="scientific">Porcincola intestinalis</name>
    <dbReference type="NCBI Taxonomy" id="2606632"/>
    <lineage>
        <taxon>Bacteria</taxon>
        <taxon>Bacillati</taxon>
        <taxon>Bacillota</taxon>
        <taxon>Clostridia</taxon>
        <taxon>Lachnospirales</taxon>
        <taxon>Lachnospiraceae</taxon>
        <taxon>Porcincola</taxon>
    </lineage>
</organism>
<dbReference type="AlphaFoldDB" id="A0A6L5X275"/>
<evidence type="ECO:0000259" key="1">
    <source>
        <dbReference type="PROSITE" id="PS50075"/>
    </source>
</evidence>
<name>A0A6L5X275_9FIRM</name>
<dbReference type="SUPFAM" id="SSF47336">
    <property type="entry name" value="ACP-like"/>
    <property type="match status" value="1"/>
</dbReference>
<sequence>MEKLLAILRDIDPDIDYENEKHLIDDGLLDSMQVLELVSTLEDEFDIEVTPTELVPANFNSADSMWKMIGRLQG</sequence>
<keyword evidence="3" id="KW-1185">Reference proteome</keyword>
<feature type="domain" description="Carrier" evidence="1">
    <location>
        <begin position="1"/>
        <end position="73"/>
    </location>
</feature>
<dbReference type="PROSITE" id="PS50075">
    <property type="entry name" value="CARRIER"/>
    <property type="match status" value="1"/>
</dbReference>
<dbReference type="EMBL" id="VULZ01000001">
    <property type="protein sequence ID" value="MSS13725.1"/>
    <property type="molecule type" value="Genomic_DNA"/>
</dbReference>
<dbReference type="InterPro" id="IPR009081">
    <property type="entry name" value="PP-bd_ACP"/>
</dbReference>
<dbReference type="Proteomes" id="UP000481852">
    <property type="component" value="Unassembled WGS sequence"/>
</dbReference>
<reference evidence="2 3" key="1">
    <citation type="submission" date="2019-08" db="EMBL/GenBank/DDBJ databases">
        <title>In-depth cultivation of the pig gut microbiome towards novel bacterial diversity and tailored functional studies.</title>
        <authorList>
            <person name="Wylensek D."/>
            <person name="Hitch T.C.A."/>
            <person name="Clavel T."/>
        </authorList>
    </citation>
    <scope>NUCLEOTIDE SEQUENCE [LARGE SCALE GENOMIC DNA]</scope>
    <source>
        <strain evidence="2 3">Oil+RF-744-WCA-WT-11</strain>
    </source>
</reference>